<proteinExistence type="predicted"/>
<protein>
    <submittedName>
        <fullName evidence="1">Uncharacterized protein</fullName>
    </submittedName>
</protein>
<dbReference type="AlphaFoldDB" id="A0A1R1YLN5"/>
<evidence type="ECO:0000313" key="1">
    <source>
        <dbReference type="EMBL" id="OMJ27822.1"/>
    </source>
</evidence>
<dbReference type="Proteomes" id="UP000187429">
    <property type="component" value="Unassembled WGS sequence"/>
</dbReference>
<keyword evidence="2" id="KW-1185">Reference proteome</keyword>
<sequence>MCVRVSYRLSKLVEHNCDGRQWYLELLLFFEIFINNLLEGVKGIKITGKHGGSKNSPKKSFVFSMNERCKESSQVWCDENKK</sequence>
<evidence type="ECO:0000313" key="2">
    <source>
        <dbReference type="Proteomes" id="UP000187429"/>
    </source>
</evidence>
<organism evidence="1 2">
    <name type="scientific">Smittium culicis</name>
    <dbReference type="NCBI Taxonomy" id="133412"/>
    <lineage>
        <taxon>Eukaryota</taxon>
        <taxon>Fungi</taxon>
        <taxon>Fungi incertae sedis</taxon>
        <taxon>Zoopagomycota</taxon>
        <taxon>Kickxellomycotina</taxon>
        <taxon>Harpellomycetes</taxon>
        <taxon>Harpellales</taxon>
        <taxon>Legeriomycetaceae</taxon>
        <taxon>Smittium</taxon>
    </lineage>
</organism>
<dbReference type="EMBL" id="LSSM01000815">
    <property type="protein sequence ID" value="OMJ27822.1"/>
    <property type="molecule type" value="Genomic_DNA"/>
</dbReference>
<comment type="caution">
    <text evidence="1">The sequence shown here is derived from an EMBL/GenBank/DDBJ whole genome shotgun (WGS) entry which is preliminary data.</text>
</comment>
<name>A0A1R1YLN5_9FUNG</name>
<gene>
    <name evidence="1" type="ORF">AYI69_g2728</name>
</gene>
<accession>A0A1R1YLN5</accession>
<reference evidence="2" key="1">
    <citation type="submission" date="2017-01" db="EMBL/GenBank/DDBJ databases">
        <authorList>
            <person name="Wang Y."/>
            <person name="White M."/>
            <person name="Kvist S."/>
            <person name="Moncalvo J.-M."/>
        </authorList>
    </citation>
    <scope>NUCLEOTIDE SEQUENCE [LARGE SCALE GENOMIC DNA]</scope>
    <source>
        <strain evidence="2">ID-206-W2</strain>
    </source>
</reference>